<comment type="caution">
    <text evidence="3">The sequence shown here is derived from an EMBL/GenBank/DDBJ whole genome shotgun (WGS) entry which is preliminary data.</text>
</comment>
<dbReference type="OrthoDB" id="2064916at2"/>
<dbReference type="Pfam" id="PF01381">
    <property type="entry name" value="HTH_3"/>
    <property type="match status" value="1"/>
</dbReference>
<evidence type="ECO:0000256" key="1">
    <source>
        <dbReference type="ARBA" id="ARBA00023125"/>
    </source>
</evidence>
<keyword evidence="1" id="KW-0238">DNA-binding</keyword>
<dbReference type="SMART" id="SM00530">
    <property type="entry name" value="HTH_XRE"/>
    <property type="match status" value="1"/>
</dbReference>
<keyword evidence="4" id="KW-1185">Reference proteome</keyword>
<protein>
    <recommendedName>
        <fullName evidence="2">HTH cro/C1-type domain-containing protein</fullName>
    </recommendedName>
</protein>
<dbReference type="SUPFAM" id="SSF47413">
    <property type="entry name" value="lambda repressor-like DNA-binding domains"/>
    <property type="match status" value="1"/>
</dbReference>
<dbReference type="STRING" id="290052.ASU35_14870"/>
<dbReference type="Gene3D" id="1.10.260.40">
    <property type="entry name" value="lambda repressor-like DNA-binding domains"/>
    <property type="match status" value="1"/>
</dbReference>
<organism evidence="3 4">
    <name type="scientific">Acetivibrio ethanolgignens</name>
    <dbReference type="NCBI Taxonomy" id="290052"/>
    <lineage>
        <taxon>Bacteria</taxon>
        <taxon>Bacillati</taxon>
        <taxon>Bacillota</taxon>
        <taxon>Clostridia</taxon>
        <taxon>Eubacteriales</taxon>
        <taxon>Oscillospiraceae</taxon>
        <taxon>Acetivibrio</taxon>
    </lineage>
</organism>
<accession>A0A0V8QBG6</accession>
<dbReference type="PANTHER" id="PTHR46558:SF11">
    <property type="entry name" value="HTH-TYPE TRANSCRIPTIONAL REGULATOR XRE"/>
    <property type="match status" value="1"/>
</dbReference>
<dbReference type="PROSITE" id="PS50943">
    <property type="entry name" value="HTH_CROC1"/>
    <property type="match status" value="1"/>
</dbReference>
<name>A0A0V8QBG6_9FIRM</name>
<proteinExistence type="predicted"/>
<dbReference type="InterPro" id="IPR010982">
    <property type="entry name" value="Lambda_DNA-bd_dom_sf"/>
</dbReference>
<feature type="domain" description="HTH cro/C1-type" evidence="2">
    <location>
        <begin position="9"/>
        <end position="63"/>
    </location>
</feature>
<evidence type="ECO:0000259" key="2">
    <source>
        <dbReference type="PROSITE" id="PS50943"/>
    </source>
</evidence>
<dbReference type="EMBL" id="LNAM01000195">
    <property type="protein sequence ID" value="KSV57919.1"/>
    <property type="molecule type" value="Genomic_DNA"/>
</dbReference>
<gene>
    <name evidence="3" type="ORF">ASU35_14870</name>
</gene>
<dbReference type="AlphaFoldDB" id="A0A0V8QBG6"/>
<dbReference type="RefSeq" id="WP_058353847.1">
    <property type="nucleotide sequence ID" value="NZ_CABMMD010000195.1"/>
</dbReference>
<sequence>MIKDLSIKLKELRMSHNLSQADVAKKLGISPSIVSGYETGERTPSTENLLALSYLYKCSTDYLLGKSNDKPSVVLDTDGLTPEQIQALQTLIKTMKHE</sequence>
<dbReference type="Proteomes" id="UP000054874">
    <property type="component" value="Unassembled WGS sequence"/>
</dbReference>
<reference evidence="3 4" key="1">
    <citation type="submission" date="2015-11" db="EMBL/GenBank/DDBJ databases">
        <title>Butyribacter intestini gen. nov., sp. nov., a butyric acid-producing bacterium of the family Lachnospiraceae isolated from the human faeces.</title>
        <authorList>
            <person name="Zou Y."/>
            <person name="Xue W."/>
            <person name="Luo G."/>
            <person name="Lv M."/>
        </authorList>
    </citation>
    <scope>NUCLEOTIDE SEQUENCE [LARGE SCALE GENOMIC DNA]</scope>
    <source>
        <strain evidence="3 4">ACET-33324</strain>
    </source>
</reference>
<dbReference type="CDD" id="cd00093">
    <property type="entry name" value="HTH_XRE"/>
    <property type="match status" value="1"/>
</dbReference>
<evidence type="ECO:0000313" key="4">
    <source>
        <dbReference type="Proteomes" id="UP000054874"/>
    </source>
</evidence>
<dbReference type="GO" id="GO:0003677">
    <property type="term" value="F:DNA binding"/>
    <property type="evidence" value="ECO:0007669"/>
    <property type="project" value="UniProtKB-KW"/>
</dbReference>
<evidence type="ECO:0000313" key="3">
    <source>
        <dbReference type="EMBL" id="KSV57919.1"/>
    </source>
</evidence>
<dbReference type="InterPro" id="IPR001387">
    <property type="entry name" value="Cro/C1-type_HTH"/>
</dbReference>
<dbReference type="PANTHER" id="PTHR46558">
    <property type="entry name" value="TRACRIPTIONAL REGULATORY PROTEIN-RELATED-RELATED"/>
    <property type="match status" value="1"/>
</dbReference>